<dbReference type="Pfam" id="PF11769">
    <property type="entry name" value="DUF3313"/>
    <property type="match status" value="1"/>
</dbReference>
<proteinExistence type="predicted"/>
<accession>A0A330GHS6</accession>
<evidence type="ECO:0000313" key="2">
    <source>
        <dbReference type="Proteomes" id="UP000251576"/>
    </source>
</evidence>
<reference evidence="1 2" key="1">
    <citation type="submission" date="2018-06" db="EMBL/GenBank/DDBJ databases">
        <title>ACT-28, a chromosomally-encoded AmpC with carbapenemase activity from Enterobacter kobei.</title>
        <authorList>
            <person name="Jousset A.B."/>
            <person name="Oueslati S."/>
            <person name="Bernabeu S."/>
            <person name="Takissian J."/>
            <person name="Creton E."/>
            <person name="Vogel A."/>
            <person name="Cotellon G."/>
            <person name="Bonnin R.A."/>
            <person name="Dortet L."/>
            <person name="Naas T."/>
        </authorList>
    </citation>
    <scope>NUCLEOTIDE SEQUENCE [LARGE SCALE GENOMIC DNA]</scope>
    <source>
        <strain evidence="1 2">99B3</strain>
    </source>
</reference>
<protein>
    <submittedName>
        <fullName evidence="1">DUF3313 family protein</fullName>
    </submittedName>
</protein>
<evidence type="ECO:0000313" key="1">
    <source>
        <dbReference type="EMBL" id="RAZ70437.1"/>
    </source>
</evidence>
<sequence>MNPLRRFILAGSTLCVVGLISGCATNGMTRSPFLGDREILVPTQFENVLLYRAPGFSWGCCTEVVVDDALVATNSGVITGLDAEQQREILGYTSAELRSYFAASLATSASDRIRIRVAITELQTPNRAVNALTTLLVGPVTTGGASLEFLAEDDRTGHRVLAASCFEHGSPIADFASSYSLLGHAKNSIRACIEHVGSVWRDESP</sequence>
<dbReference type="AlphaFoldDB" id="A0A330GHS6"/>
<name>A0A330GHS6_ENTCL</name>
<dbReference type="EMBL" id="QMDH01000009">
    <property type="protein sequence ID" value="RAZ70437.1"/>
    <property type="molecule type" value="Genomic_DNA"/>
</dbReference>
<dbReference type="PROSITE" id="PS51257">
    <property type="entry name" value="PROKAR_LIPOPROTEIN"/>
    <property type="match status" value="1"/>
</dbReference>
<dbReference type="InterPro" id="IPR021747">
    <property type="entry name" value="DUF3313"/>
</dbReference>
<dbReference type="Proteomes" id="UP000251576">
    <property type="component" value="Unassembled WGS sequence"/>
</dbReference>
<comment type="caution">
    <text evidence="1">The sequence shown here is derived from an EMBL/GenBank/DDBJ whole genome shotgun (WGS) entry which is preliminary data.</text>
</comment>
<organism evidence="1 2">
    <name type="scientific">Enterobacter cloacae</name>
    <dbReference type="NCBI Taxonomy" id="550"/>
    <lineage>
        <taxon>Bacteria</taxon>
        <taxon>Pseudomonadati</taxon>
        <taxon>Pseudomonadota</taxon>
        <taxon>Gammaproteobacteria</taxon>
        <taxon>Enterobacterales</taxon>
        <taxon>Enterobacteriaceae</taxon>
        <taxon>Enterobacter</taxon>
        <taxon>Enterobacter cloacae complex</taxon>
    </lineage>
</organism>
<gene>
    <name evidence="1" type="ORF">DP202_06910</name>
</gene>